<dbReference type="EMBL" id="GBXM01032979">
    <property type="protein sequence ID" value="JAH75598.1"/>
    <property type="molecule type" value="Transcribed_RNA"/>
</dbReference>
<proteinExistence type="predicted"/>
<organism evidence="1">
    <name type="scientific">Anguilla anguilla</name>
    <name type="common">European freshwater eel</name>
    <name type="synonym">Muraena anguilla</name>
    <dbReference type="NCBI Taxonomy" id="7936"/>
    <lineage>
        <taxon>Eukaryota</taxon>
        <taxon>Metazoa</taxon>
        <taxon>Chordata</taxon>
        <taxon>Craniata</taxon>
        <taxon>Vertebrata</taxon>
        <taxon>Euteleostomi</taxon>
        <taxon>Actinopterygii</taxon>
        <taxon>Neopterygii</taxon>
        <taxon>Teleostei</taxon>
        <taxon>Anguilliformes</taxon>
        <taxon>Anguillidae</taxon>
        <taxon>Anguilla</taxon>
    </lineage>
</organism>
<reference evidence="1" key="1">
    <citation type="submission" date="2014-11" db="EMBL/GenBank/DDBJ databases">
        <authorList>
            <person name="Amaro Gonzalez C."/>
        </authorList>
    </citation>
    <scope>NUCLEOTIDE SEQUENCE</scope>
</reference>
<protein>
    <submittedName>
        <fullName evidence="1">Uncharacterized protein</fullName>
    </submittedName>
</protein>
<reference evidence="1" key="2">
    <citation type="journal article" date="2015" name="Fish Shellfish Immunol.">
        <title>Early steps in the European eel (Anguilla anguilla)-Vibrio vulnificus interaction in the gills: Role of the RtxA13 toxin.</title>
        <authorList>
            <person name="Callol A."/>
            <person name="Pajuelo D."/>
            <person name="Ebbesson L."/>
            <person name="Teles M."/>
            <person name="MacKenzie S."/>
            <person name="Amaro C."/>
        </authorList>
    </citation>
    <scope>NUCLEOTIDE SEQUENCE</scope>
</reference>
<name>A0A0E9VEG5_ANGAN</name>
<dbReference type="AlphaFoldDB" id="A0A0E9VEG5"/>
<sequence>MFQRNRLLLCAAAPWVTYPVSHVYSFYKLASSLFLILNVLLPTVQGKYHFMCILEYS</sequence>
<accession>A0A0E9VEG5</accession>
<evidence type="ECO:0000313" key="1">
    <source>
        <dbReference type="EMBL" id="JAH75598.1"/>
    </source>
</evidence>